<dbReference type="AlphaFoldDB" id="A0A4R6U7S4"/>
<dbReference type="InterPro" id="IPR026278">
    <property type="entry name" value="KhtT"/>
</dbReference>
<dbReference type="GO" id="GO:0006813">
    <property type="term" value="P:potassium ion transport"/>
    <property type="evidence" value="ECO:0007669"/>
    <property type="project" value="InterPro"/>
</dbReference>
<evidence type="ECO:0000313" key="2">
    <source>
        <dbReference type="EMBL" id="TDQ42578.1"/>
    </source>
</evidence>
<name>A0A4R6U7S4_9BACI</name>
<dbReference type="EMBL" id="SNYJ01000001">
    <property type="protein sequence ID" value="TDQ42578.1"/>
    <property type="molecule type" value="Genomic_DNA"/>
</dbReference>
<dbReference type="Proteomes" id="UP000295632">
    <property type="component" value="Unassembled WGS sequence"/>
</dbReference>
<dbReference type="InterPro" id="IPR036721">
    <property type="entry name" value="RCK_C_sf"/>
</dbReference>
<dbReference type="Gene3D" id="3.30.70.1450">
    <property type="entry name" value="Regulator of K+ conductance, C-terminal domain"/>
    <property type="match status" value="1"/>
</dbReference>
<dbReference type="PANTHER" id="PTHR30445:SF8">
    <property type="entry name" value="K(+)_H(+) ANTIPORTER SUBUNIT KHTT"/>
    <property type="match status" value="1"/>
</dbReference>
<comment type="caution">
    <text evidence="2">The sequence shown here is derived from an EMBL/GenBank/DDBJ whole genome shotgun (WGS) entry which is preliminary data.</text>
</comment>
<dbReference type="GO" id="GO:0008324">
    <property type="term" value="F:monoatomic cation transmembrane transporter activity"/>
    <property type="evidence" value="ECO:0007669"/>
    <property type="project" value="InterPro"/>
</dbReference>
<keyword evidence="3" id="KW-1185">Reference proteome</keyword>
<dbReference type="PANTHER" id="PTHR30445">
    <property type="entry name" value="K(+)_H(+) ANTIPORTER SUBUNIT KHTT"/>
    <property type="match status" value="1"/>
</dbReference>
<proteinExistence type="predicted"/>
<sequence>MEIWEKDLPGVGKKFVVETEDKEKMTVIVHDDGRRDIFKQDPNDPEEFLPTISLNDTESRQIASILGGMAYKPKALETLDMAFGDLIIEWYKVQNATKFKGKSIGELNIRQNFDITIIAVVKDGQDKLKAPGADTMIEEGDTIVISGLRSDVKEFLTNFTGA</sequence>
<dbReference type="OrthoDB" id="67547at2"/>
<dbReference type="PIRSF" id="PIRSF005028">
    <property type="entry name" value="KhtT"/>
    <property type="match status" value="1"/>
</dbReference>
<dbReference type="RefSeq" id="WP_133578427.1">
    <property type="nucleotide sequence ID" value="NZ_SNYJ01000001.1"/>
</dbReference>
<dbReference type="InterPro" id="IPR050144">
    <property type="entry name" value="AAE_transporter"/>
</dbReference>
<gene>
    <name evidence="2" type="ORF">EV213_1016</name>
</gene>
<dbReference type="InterPro" id="IPR058776">
    <property type="entry name" value="KhtT-like_N"/>
</dbReference>
<evidence type="ECO:0000313" key="3">
    <source>
        <dbReference type="Proteomes" id="UP000295632"/>
    </source>
</evidence>
<organism evidence="2 3">
    <name type="scientific">Aureibacillus halotolerans</name>
    <dbReference type="NCBI Taxonomy" id="1508390"/>
    <lineage>
        <taxon>Bacteria</taxon>
        <taxon>Bacillati</taxon>
        <taxon>Bacillota</taxon>
        <taxon>Bacilli</taxon>
        <taxon>Bacillales</taxon>
        <taxon>Bacillaceae</taxon>
        <taxon>Aureibacillus</taxon>
    </lineage>
</organism>
<dbReference type="Pfam" id="PF02080">
    <property type="entry name" value="TrkA_C"/>
    <property type="match status" value="1"/>
</dbReference>
<accession>A0A4R6U7S4</accession>
<dbReference type="InterPro" id="IPR006037">
    <property type="entry name" value="RCK_C"/>
</dbReference>
<dbReference type="SUPFAM" id="SSF116726">
    <property type="entry name" value="TrkA C-terminal domain-like"/>
    <property type="match status" value="1"/>
</dbReference>
<dbReference type="PROSITE" id="PS51202">
    <property type="entry name" value="RCK_C"/>
    <property type="match status" value="1"/>
</dbReference>
<dbReference type="Pfam" id="PF25991">
    <property type="entry name" value="KhtT_N"/>
    <property type="match status" value="1"/>
</dbReference>
<evidence type="ECO:0000259" key="1">
    <source>
        <dbReference type="PROSITE" id="PS51202"/>
    </source>
</evidence>
<reference evidence="2 3" key="1">
    <citation type="submission" date="2019-03" db="EMBL/GenBank/DDBJ databases">
        <title>Genomic Encyclopedia of Type Strains, Phase IV (KMG-IV): sequencing the most valuable type-strain genomes for metagenomic binning, comparative biology and taxonomic classification.</title>
        <authorList>
            <person name="Goeker M."/>
        </authorList>
    </citation>
    <scope>NUCLEOTIDE SEQUENCE [LARGE SCALE GENOMIC DNA]</scope>
    <source>
        <strain evidence="2 3">DSM 28697</strain>
    </source>
</reference>
<feature type="domain" description="RCK C-terminal" evidence="1">
    <location>
        <begin position="76"/>
        <end position="161"/>
    </location>
</feature>
<protein>
    <submittedName>
        <fullName evidence="2">Potassium/proton antiporter regulatory subunit (CPA2 family)</fullName>
    </submittedName>
</protein>